<dbReference type="InParanoid" id="A0A2P6MUL5"/>
<comment type="caution">
    <text evidence="2">The sequence shown here is derived from an EMBL/GenBank/DDBJ whole genome shotgun (WGS) entry which is preliminary data.</text>
</comment>
<evidence type="ECO:0000313" key="2">
    <source>
        <dbReference type="EMBL" id="PRP75411.1"/>
    </source>
</evidence>
<dbReference type="AlphaFoldDB" id="A0A2P6MUL5"/>
<accession>A0A2P6MUL5</accession>
<gene>
    <name evidence="2" type="ORF">PROFUN_15481</name>
</gene>
<evidence type="ECO:0000256" key="1">
    <source>
        <dbReference type="SAM" id="MobiDB-lite"/>
    </source>
</evidence>
<organism evidence="2 3">
    <name type="scientific">Planoprotostelium fungivorum</name>
    <dbReference type="NCBI Taxonomy" id="1890364"/>
    <lineage>
        <taxon>Eukaryota</taxon>
        <taxon>Amoebozoa</taxon>
        <taxon>Evosea</taxon>
        <taxon>Variosea</taxon>
        <taxon>Cavosteliida</taxon>
        <taxon>Cavosteliaceae</taxon>
        <taxon>Planoprotostelium</taxon>
    </lineage>
</organism>
<keyword evidence="3" id="KW-1185">Reference proteome</keyword>
<proteinExistence type="predicted"/>
<feature type="region of interest" description="Disordered" evidence="1">
    <location>
        <begin position="393"/>
        <end position="445"/>
    </location>
</feature>
<reference evidence="2 3" key="1">
    <citation type="journal article" date="2018" name="Genome Biol. Evol.">
        <title>Multiple Roots of Fruiting Body Formation in Amoebozoa.</title>
        <authorList>
            <person name="Hillmann F."/>
            <person name="Forbes G."/>
            <person name="Novohradska S."/>
            <person name="Ferling I."/>
            <person name="Riege K."/>
            <person name="Groth M."/>
            <person name="Westermann M."/>
            <person name="Marz M."/>
            <person name="Spaller T."/>
            <person name="Winckler T."/>
            <person name="Schaap P."/>
            <person name="Glockner G."/>
        </authorList>
    </citation>
    <scope>NUCLEOTIDE SEQUENCE [LARGE SCALE GENOMIC DNA]</scope>
    <source>
        <strain evidence="2 3">Jena</strain>
    </source>
</reference>
<dbReference type="EMBL" id="MDYQ01000388">
    <property type="protein sequence ID" value="PRP75411.1"/>
    <property type="molecule type" value="Genomic_DNA"/>
</dbReference>
<protein>
    <submittedName>
        <fullName evidence="2">Uncharacterized protein</fullName>
    </submittedName>
</protein>
<dbReference type="Proteomes" id="UP000241769">
    <property type="component" value="Unassembled WGS sequence"/>
</dbReference>
<name>A0A2P6MUL5_9EUKA</name>
<sequence>MTTVKNVPAKVYYKQKYDQYKQLLDIKLRQDVSQGLYNNVIQDYHTDCTRGELCTKYNLSYLKLKTILRDEHILKIPSADVADIKLRLQNKLTTKKEVMSQYKIIEICRFYSNICLADINSFPERLLASQYDYSLLPDTWFSQSIMPSKYHLSNTSVISTTLIQNSFAAGDSVPDTKHRVHEFIAFKLKLAKSQQGGCKGYIVDAGLKNKRCLKNPDLKDNLCFWRCIAIALNESSCQGIQQANSKQQRAIALRDQYFAQCGQNTTDHVQVADLPAIYQALNLDLTVYTLDSNLNVSRNWDTLTLTHKTVSRRSQQVQGCSRRCEFRKQKFSRNSPDALAERIWRREMNVLRDYVARVWDDTDWDEKVQNEAVWGDEENPLWQSALMRISWQKRRNTQANNNNVPKKGRRTTTTTTPSEPDNDCGWGYNGEGKPITIDEWNQGND</sequence>
<evidence type="ECO:0000313" key="3">
    <source>
        <dbReference type="Proteomes" id="UP000241769"/>
    </source>
</evidence>